<dbReference type="EMBL" id="JAEPCM010000115">
    <property type="protein sequence ID" value="MCG7945552.1"/>
    <property type="molecule type" value="Genomic_DNA"/>
</dbReference>
<dbReference type="Gene3D" id="2.180.10.10">
    <property type="entry name" value="RHS repeat-associated core"/>
    <property type="match status" value="1"/>
</dbReference>
<proteinExistence type="predicted"/>
<protein>
    <recommendedName>
        <fullName evidence="2">Teneurin-like YD-shell domain-containing protein</fullName>
    </recommendedName>
</protein>
<accession>A0A9E4KBC0</accession>
<sequence length="523" mass="57573">RTSVSYPNGSSEVYRYDALNRLTRKETYNGAGTLIQAYDYTLHATGRRTGIDELSGRSTAYGYDDLYRLTSETITDSQHGDYSASYQYDGVGNRTYSTIDGVQTAYTYDDNDRLTQQGGTRYAYDANGSTLTETLDTNTIIYSYNAKNELISVLQGWNNTEYGYNPNGIRTSKTESGETTQYVVDENRDYAQVLIEDDGTTQVSYTYGDDLISQARNGEAYFYHYDGLGSTRSLTDSQGNLANTYDYEAFGEVLGQTGSVENSYLFAGEQFDGSLDQYYLRARYYDQSAGRFTSMDSWQGNTHRPITLNKYVYADANPANKIDPSGHMSAIGQVGAVSTIGILASMPMYTYRIGQSLAGSWGNNGTGLSSSRAGWLVLAAMAGNNTKLLDLLKRRVAEREEDGETQILYHGTSSNAASKIILRGFRKPPVFFAEDIATARHFGRARAAFTGALSVTVIEFEIPESVIKSLGLTRGPIGYDLGLPFVDIPGGTGYELIINSHGSLSIFNGALMTGAIKVRRLRY</sequence>
<dbReference type="Proteomes" id="UP000886667">
    <property type="component" value="Unassembled WGS sequence"/>
</dbReference>
<keyword evidence="1" id="KW-0677">Repeat</keyword>
<dbReference type="AlphaFoldDB" id="A0A9E4KBC0"/>
<dbReference type="Pfam" id="PF25023">
    <property type="entry name" value="TEN_YD-shell"/>
    <property type="match status" value="1"/>
</dbReference>
<evidence type="ECO:0000259" key="2">
    <source>
        <dbReference type="Pfam" id="PF25023"/>
    </source>
</evidence>
<dbReference type="InterPro" id="IPR056823">
    <property type="entry name" value="TEN-like_YD-shell"/>
</dbReference>
<dbReference type="NCBIfam" id="TIGR03696">
    <property type="entry name" value="Rhs_assc_core"/>
    <property type="match status" value="1"/>
</dbReference>
<evidence type="ECO:0000313" key="3">
    <source>
        <dbReference type="EMBL" id="MCG7945552.1"/>
    </source>
</evidence>
<name>A0A9E4KBC0_9GAMM</name>
<gene>
    <name evidence="3" type="ORF">JAZ07_04315</name>
</gene>
<dbReference type="InterPro" id="IPR022385">
    <property type="entry name" value="Rhs_assc_core"/>
</dbReference>
<dbReference type="InterPro" id="IPR050708">
    <property type="entry name" value="T6SS_VgrG/RHS"/>
</dbReference>
<dbReference type="PANTHER" id="PTHR32305:SF15">
    <property type="entry name" value="PROTEIN RHSA-RELATED"/>
    <property type="match status" value="1"/>
</dbReference>
<comment type="caution">
    <text evidence="3">The sequence shown here is derived from an EMBL/GenBank/DDBJ whole genome shotgun (WGS) entry which is preliminary data.</text>
</comment>
<evidence type="ECO:0000313" key="4">
    <source>
        <dbReference type="Proteomes" id="UP000886667"/>
    </source>
</evidence>
<feature type="non-terminal residue" evidence="3">
    <location>
        <position position="1"/>
    </location>
</feature>
<feature type="domain" description="Teneurin-like YD-shell" evidence="2">
    <location>
        <begin position="54"/>
        <end position="318"/>
    </location>
</feature>
<evidence type="ECO:0000256" key="1">
    <source>
        <dbReference type="ARBA" id="ARBA00022737"/>
    </source>
</evidence>
<organism evidence="3 4">
    <name type="scientific">Candidatus Thiodiazotropha taylori</name>
    <dbReference type="NCBI Taxonomy" id="2792791"/>
    <lineage>
        <taxon>Bacteria</taxon>
        <taxon>Pseudomonadati</taxon>
        <taxon>Pseudomonadota</taxon>
        <taxon>Gammaproteobacteria</taxon>
        <taxon>Chromatiales</taxon>
        <taxon>Sedimenticolaceae</taxon>
        <taxon>Candidatus Thiodiazotropha</taxon>
    </lineage>
</organism>
<reference evidence="3" key="1">
    <citation type="journal article" date="2021" name="Proc. Natl. Acad. Sci. U.S.A.">
        <title>Global biogeography of chemosynthetic symbionts reveals both localized and globally distributed symbiont groups. .</title>
        <authorList>
            <person name="Osvatic J.T."/>
            <person name="Wilkins L.G.E."/>
            <person name="Leibrecht L."/>
            <person name="Leray M."/>
            <person name="Zauner S."/>
            <person name="Polzin J."/>
            <person name="Camacho Y."/>
            <person name="Gros O."/>
            <person name="van Gils J.A."/>
            <person name="Eisen J.A."/>
            <person name="Petersen J.M."/>
            <person name="Yuen B."/>
        </authorList>
    </citation>
    <scope>NUCLEOTIDE SEQUENCE</scope>
    <source>
        <strain evidence="3">MAGclacostrist064TRANS</strain>
    </source>
</reference>
<dbReference type="PANTHER" id="PTHR32305">
    <property type="match status" value="1"/>
</dbReference>